<comment type="caution">
    <text evidence="3">The sequence shown here is derived from an EMBL/GenBank/DDBJ whole genome shotgun (WGS) entry which is preliminary data.</text>
</comment>
<organism evidence="3 4">
    <name type="scientific">Thauera sinica</name>
    <dbReference type="NCBI Taxonomy" id="2665146"/>
    <lineage>
        <taxon>Bacteria</taxon>
        <taxon>Pseudomonadati</taxon>
        <taxon>Pseudomonadota</taxon>
        <taxon>Betaproteobacteria</taxon>
        <taxon>Rhodocyclales</taxon>
        <taxon>Zoogloeaceae</taxon>
        <taxon>Thauera</taxon>
    </lineage>
</organism>
<keyword evidence="4" id="KW-1185">Reference proteome</keyword>
<dbReference type="InterPro" id="IPR011704">
    <property type="entry name" value="ATPase_dyneun-rel_AAA"/>
</dbReference>
<accession>A0ABW1AUQ3</accession>
<reference evidence="4" key="1">
    <citation type="journal article" date="2019" name="Int. J. Syst. Evol. Microbiol.">
        <title>The Global Catalogue of Microorganisms (GCM) 10K type strain sequencing project: providing services to taxonomists for standard genome sequencing and annotation.</title>
        <authorList>
            <consortium name="The Broad Institute Genomics Platform"/>
            <consortium name="The Broad Institute Genome Sequencing Center for Infectious Disease"/>
            <person name="Wu L."/>
            <person name="Ma J."/>
        </authorList>
    </citation>
    <scope>NUCLEOTIDE SEQUENCE [LARGE SCALE GENOMIC DNA]</scope>
    <source>
        <strain evidence="4">SHR3</strain>
    </source>
</reference>
<dbReference type="PANTHER" id="PTHR35023">
    <property type="entry name" value="CHELATASE-RELATED"/>
    <property type="match status" value="1"/>
</dbReference>
<feature type="region of interest" description="Disordered" evidence="1">
    <location>
        <begin position="287"/>
        <end position="326"/>
    </location>
</feature>
<feature type="domain" description="AAA+ ATPase" evidence="2">
    <location>
        <begin position="37"/>
        <end position="178"/>
    </location>
</feature>
<dbReference type="Pfam" id="PF07728">
    <property type="entry name" value="AAA_5"/>
    <property type="match status" value="1"/>
</dbReference>
<dbReference type="SMART" id="SM00382">
    <property type="entry name" value="AAA"/>
    <property type="match status" value="1"/>
</dbReference>
<dbReference type="InterPro" id="IPR052989">
    <property type="entry name" value="Mg-chelatase_DI-like"/>
</dbReference>
<dbReference type="PANTHER" id="PTHR35023:SF1">
    <property type="entry name" value="MG-PROTOPORPHYRIN IX CHELATASE"/>
    <property type="match status" value="1"/>
</dbReference>
<dbReference type="InterPro" id="IPR003593">
    <property type="entry name" value="AAA+_ATPase"/>
</dbReference>
<evidence type="ECO:0000256" key="1">
    <source>
        <dbReference type="SAM" id="MobiDB-lite"/>
    </source>
</evidence>
<evidence type="ECO:0000313" key="4">
    <source>
        <dbReference type="Proteomes" id="UP001595974"/>
    </source>
</evidence>
<dbReference type="Gene3D" id="1.10.8.80">
    <property type="entry name" value="Magnesium chelatase subunit I, C-Terminal domain"/>
    <property type="match status" value="1"/>
</dbReference>
<gene>
    <name evidence="3" type="ORF">ACFPTN_15450</name>
</gene>
<keyword evidence="3" id="KW-0067">ATP-binding</keyword>
<feature type="compositionally biased region" description="Low complexity" evidence="1">
    <location>
        <begin position="298"/>
        <end position="308"/>
    </location>
</feature>
<sequence>MNDSPHEAAFPPAFPFTALHGQPLLQTALLIATVDPLIGGVLVEGPRGTAKSTAARALAALLPGGRFVNLPLSASEERLVGSLDLEAALQDGQVRFHPGLLARAHEGVLYVDEVNLLADGLVDLLLDVCASGVNRIERDGISHAHPARITLVGTMNAEEGELRPQLLDRFGLFVRLGDTLPPAGREAIVRARLAFDADPAAFAARLEPAQRALAARIAAARTTLPAVDFDDASHQRVAALCHAAAVEGVRADLVMLRAARAHAALDGRTRIEDGDIDAVAELVLAHRRKTDEPPHDTPQAQPQPRSDAAPPPADDAEWGALPPQAVPIQAVKNVRPLHAKKY</sequence>
<dbReference type="Gene3D" id="3.40.50.300">
    <property type="entry name" value="P-loop containing nucleotide triphosphate hydrolases"/>
    <property type="match status" value="2"/>
</dbReference>
<dbReference type="GO" id="GO:0005524">
    <property type="term" value="F:ATP binding"/>
    <property type="evidence" value="ECO:0007669"/>
    <property type="project" value="UniProtKB-KW"/>
</dbReference>
<dbReference type="EMBL" id="JBHSOG010000060">
    <property type="protein sequence ID" value="MFC5770774.1"/>
    <property type="molecule type" value="Genomic_DNA"/>
</dbReference>
<protein>
    <submittedName>
        <fullName evidence="3">ATP-binding protein</fullName>
    </submittedName>
</protein>
<evidence type="ECO:0000313" key="3">
    <source>
        <dbReference type="EMBL" id="MFC5770774.1"/>
    </source>
</evidence>
<dbReference type="SUPFAM" id="SSF52540">
    <property type="entry name" value="P-loop containing nucleoside triphosphate hydrolases"/>
    <property type="match status" value="1"/>
</dbReference>
<evidence type="ECO:0000259" key="2">
    <source>
        <dbReference type="SMART" id="SM00382"/>
    </source>
</evidence>
<proteinExistence type="predicted"/>
<dbReference type="InterPro" id="IPR027417">
    <property type="entry name" value="P-loop_NTPase"/>
</dbReference>
<dbReference type="RefSeq" id="WP_096445886.1">
    <property type="nucleotide sequence ID" value="NZ_JBHSOG010000060.1"/>
</dbReference>
<dbReference type="Pfam" id="PF17863">
    <property type="entry name" value="AAA_lid_2"/>
    <property type="match status" value="1"/>
</dbReference>
<name>A0ABW1AUQ3_9RHOO</name>
<dbReference type="Proteomes" id="UP001595974">
    <property type="component" value="Unassembled WGS sequence"/>
</dbReference>
<dbReference type="InterPro" id="IPR041628">
    <property type="entry name" value="ChlI/MoxR_AAA_lid"/>
</dbReference>
<keyword evidence="3" id="KW-0547">Nucleotide-binding</keyword>